<name>A0A085TYY2_9RHOB</name>
<dbReference type="eggNOG" id="ENOG503339E">
    <property type="taxonomic scope" value="Bacteria"/>
</dbReference>
<evidence type="ECO:0000256" key="1">
    <source>
        <dbReference type="SAM" id="SignalP"/>
    </source>
</evidence>
<feature type="signal peptide" evidence="1">
    <location>
        <begin position="1"/>
        <end position="24"/>
    </location>
</feature>
<reference evidence="3" key="1">
    <citation type="submission" date="2013-04" db="EMBL/GenBank/DDBJ databases">
        <title>Thioclava sp. 13D2W-2 Genome Sequencing.</title>
        <authorList>
            <person name="Lai Q."/>
            <person name="Li G."/>
            <person name="Shao Z."/>
        </authorList>
    </citation>
    <scope>NUCLEOTIDE SEQUENCE [LARGE SCALE GENOMIC DNA]</scope>
    <source>
        <strain evidence="3">13D2W-2</strain>
    </source>
</reference>
<proteinExistence type="predicted"/>
<dbReference type="STRING" id="1317124.DW2_04850"/>
<dbReference type="Proteomes" id="UP000028607">
    <property type="component" value="Unassembled WGS sequence"/>
</dbReference>
<dbReference type="OrthoDB" id="9810895at2"/>
<dbReference type="EMBL" id="AQRC01000003">
    <property type="protein sequence ID" value="KFE35929.1"/>
    <property type="molecule type" value="Genomic_DNA"/>
</dbReference>
<protein>
    <submittedName>
        <fullName evidence="2">Uncharacterized protein</fullName>
    </submittedName>
</protein>
<keyword evidence="1" id="KW-0732">Signal</keyword>
<evidence type="ECO:0000313" key="2">
    <source>
        <dbReference type="EMBL" id="KFE35929.1"/>
    </source>
</evidence>
<reference evidence="2 3" key="2">
    <citation type="journal article" date="2015" name="Antonie Van Leeuwenhoek">
        <title>Thioclava indica sp. nov., isolated from surface seawater of the Indian Ocean.</title>
        <authorList>
            <person name="Liu Y."/>
            <person name="Lai Q."/>
            <person name="Du J."/>
            <person name="Xu H."/>
            <person name="Jiang L."/>
            <person name="Shao Z."/>
        </authorList>
    </citation>
    <scope>NUCLEOTIDE SEQUENCE [LARGE SCALE GENOMIC DNA]</scope>
    <source>
        <strain evidence="2 3">13D2W-2</strain>
    </source>
</reference>
<accession>A0A085TYY2</accession>
<sequence length="103" mass="10955">MQNKLIALSLGFALLIPFSHRAQAQGMTCGTRSDLIGQLHERYRETRRAVALAANNSVLEIFAADSGSWSILVTKPGGATCLFASGEAYESLSETLPVQGSAL</sequence>
<keyword evidence="3" id="KW-1185">Reference proteome</keyword>
<feature type="chain" id="PRO_5001797662" evidence="1">
    <location>
        <begin position="25"/>
        <end position="103"/>
    </location>
</feature>
<dbReference type="PATRIC" id="fig|1317124.6.peg.986"/>
<dbReference type="RefSeq" id="WP_038144203.1">
    <property type="nucleotide sequence ID" value="NZ_AQRC01000003.1"/>
</dbReference>
<gene>
    <name evidence="2" type="ORF">DW2_04850</name>
</gene>
<comment type="caution">
    <text evidence="2">The sequence shown here is derived from an EMBL/GenBank/DDBJ whole genome shotgun (WGS) entry which is preliminary data.</text>
</comment>
<organism evidence="2 3">
    <name type="scientific">Thioclava atlantica</name>
    <dbReference type="NCBI Taxonomy" id="1317124"/>
    <lineage>
        <taxon>Bacteria</taxon>
        <taxon>Pseudomonadati</taxon>
        <taxon>Pseudomonadota</taxon>
        <taxon>Alphaproteobacteria</taxon>
        <taxon>Rhodobacterales</taxon>
        <taxon>Paracoccaceae</taxon>
        <taxon>Thioclava</taxon>
    </lineage>
</organism>
<dbReference type="AlphaFoldDB" id="A0A085TYY2"/>
<evidence type="ECO:0000313" key="3">
    <source>
        <dbReference type="Proteomes" id="UP000028607"/>
    </source>
</evidence>